<proteinExistence type="predicted"/>
<accession>A0A0N9MRA8</accession>
<evidence type="ECO:0008006" key="3">
    <source>
        <dbReference type="Google" id="ProtNLM"/>
    </source>
</evidence>
<evidence type="ECO:0000313" key="1">
    <source>
        <dbReference type="EMBL" id="ALG85500.1"/>
    </source>
</evidence>
<evidence type="ECO:0000313" key="2">
    <source>
        <dbReference type="Proteomes" id="UP000063789"/>
    </source>
</evidence>
<reference evidence="1 2" key="2">
    <citation type="journal article" date="2017" name="Int. J. Syst. Evol. Microbiol.">
        <title>Gordonia phthalatica sp. nov., a di-n-butyl phthalate-degrading bacterium isolated from activated sludge.</title>
        <authorList>
            <person name="Jin D."/>
            <person name="Kong X."/>
            <person name="Jia M."/>
            <person name="Yu X."/>
            <person name="Wang X."/>
            <person name="Zhuang X."/>
            <person name="Deng Y."/>
            <person name="Bai Z."/>
        </authorList>
    </citation>
    <scope>NUCLEOTIDE SEQUENCE [LARGE SCALE GENOMIC DNA]</scope>
    <source>
        <strain evidence="1 2">QH-11</strain>
    </source>
</reference>
<dbReference type="Proteomes" id="UP000063789">
    <property type="component" value="Chromosome"/>
</dbReference>
<sequence>MEVRHVRKVSIEFKRKYRLFNDDGRGRPGAVTGYAEKQLTASDEFTLYRDDTRTEQLAVVKESSAGFLASLTGYEVFTPGGGGLGTFGVVTSRSMQRTTWQFDQPGLGQLTGTERSLATARSRRVIALLGDVAGEVVNSVMKYHFDFADIDGTIVFSVEKPKVFDDWYRLVLHDDSVDPLLVSALAITMEARSR</sequence>
<dbReference type="STRING" id="1136941.ACH46_14755"/>
<dbReference type="KEGG" id="goq:ACH46_14755"/>
<dbReference type="OrthoDB" id="572274at2"/>
<reference evidence="2" key="1">
    <citation type="submission" date="2015-06" db="EMBL/GenBank/DDBJ databases">
        <title>Complete genome sequence and metabolic analysis of phthalate degradation pathway in Gordonia sp. QH-11.</title>
        <authorList>
            <person name="Jin D."/>
            <person name="Kong X."/>
            <person name="Bai Z."/>
        </authorList>
    </citation>
    <scope>NUCLEOTIDE SEQUENCE [LARGE SCALE GENOMIC DNA]</scope>
    <source>
        <strain evidence="2">QH-11</strain>
    </source>
</reference>
<protein>
    <recommendedName>
        <fullName evidence="3">Scramblase</fullName>
    </recommendedName>
</protein>
<keyword evidence="2" id="KW-1185">Reference proteome</keyword>
<dbReference type="PATRIC" id="fig|1136941.3.peg.3015"/>
<dbReference type="AlphaFoldDB" id="A0A0N9MRA8"/>
<name>A0A0N9MRA8_9ACTN</name>
<gene>
    <name evidence="1" type="ORF">ACH46_14755</name>
</gene>
<dbReference type="RefSeq" id="WP_062393588.1">
    <property type="nucleotide sequence ID" value="NZ_CP011853.1"/>
</dbReference>
<dbReference type="EMBL" id="CP011853">
    <property type="protein sequence ID" value="ALG85500.1"/>
    <property type="molecule type" value="Genomic_DNA"/>
</dbReference>
<organism evidence="1 2">
    <name type="scientific">Gordonia phthalatica</name>
    <dbReference type="NCBI Taxonomy" id="1136941"/>
    <lineage>
        <taxon>Bacteria</taxon>
        <taxon>Bacillati</taxon>
        <taxon>Actinomycetota</taxon>
        <taxon>Actinomycetes</taxon>
        <taxon>Mycobacteriales</taxon>
        <taxon>Gordoniaceae</taxon>
        <taxon>Gordonia</taxon>
    </lineage>
</organism>